<dbReference type="SUPFAM" id="SSF46689">
    <property type="entry name" value="Homeodomain-like"/>
    <property type="match status" value="1"/>
</dbReference>
<dbReference type="PANTHER" id="PTHR12855">
    <property type="entry name" value="DNA METHYLTRANSFERASE 1-ASSOCIATED PROTEIN 1 FAMILY MEMBER"/>
    <property type="match status" value="1"/>
</dbReference>
<evidence type="ECO:0000256" key="4">
    <source>
        <dbReference type="ARBA" id="ARBA00022853"/>
    </source>
</evidence>
<dbReference type="EMBL" id="QKYT01000080">
    <property type="protein sequence ID" value="RIA94454.1"/>
    <property type="molecule type" value="Genomic_DNA"/>
</dbReference>
<sequence>MSNKNINDVCEILGVESGSFERANSSDKKLSHVVEARNFNAKKEKERKEKKIEKKSFKDTPVSRELSALVGHHVSVAFERATALKAKPNLHKTVGKWIWTKYINPARNDELMLSHWVKENTEEEAINFAEYNKTVEVLEYTDEEYEKYLKDRDWDKDETDYLFDLCRKYDIRWTIIHDRYNWKDKNRTMEDLRDRYYSVNKKILQVRPMTPGSQTDKGQLIALNSYDKAKEEKRKIMLLNLYSRTKEQIEEEEALQEISDRIQANEKKFIREREALMKQFTVEMVQPKRKKSLLSGPTTPTIEASGSGFHNTADIPKKNRRTSASSVGSTAVEAHSPKEVHTPIVSKKEKLNPGVLVRSQKIPIPKQALLPKVHKALQEFGLGPRPTMPTETVCAKFTELQKMTQNLLDLKKQVDKQEHELKIKRATLQKVLSASGGEKASINTQDGASTDGTTDTSTIPTKRDRSLPTTPRDVKRARK</sequence>
<dbReference type="STRING" id="658196.A0A397THV8"/>
<evidence type="ECO:0000256" key="1">
    <source>
        <dbReference type="ARBA" id="ARBA00004123"/>
    </source>
</evidence>
<gene>
    <name evidence="12" type="ORF">C1645_864895</name>
</gene>
<dbReference type="GO" id="GO:0006281">
    <property type="term" value="P:DNA repair"/>
    <property type="evidence" value="ECO:0007669"/>
    <property type="project" value="InterPro"/>
</dbReference>
<comment type="function">
    <text evidence="8">Component of the SWR1 complex which mediates the ATP-dependent exchange of histone H2A for the H2A variant HZT1 leading to transcriptional regulation of selected genes by chromatin remodeling. Component of the NuA4 histone acetyltransferase complex which is involved in transcriptional activation of selected genes principally by acetylation of nucleosomal histone H4 and H2A. The NuA4 complex is also involved in DNA repair.</text>
</comment>
<dbReference type="InterPro" id="IPR001005">
    <property type="entry name" value="SANT/Myb"/>
</dbReference>
<evidence type="ECO:0000313" key="13">
    <source>
        <dbReference type="Proteomes" id="UP000265703"/>
    </source>
</evidence>
<evidence type="ECO:0000256" key="8">
    <source>
        <dbReference type="ARBA" id="ARBA00025264"/>
    </source>
</evidence>
<evidence type="ECO:0000256" key="6">
    <source>
        <dbReference type="ARBA" id="ARBA00023163"/>
    </source>
</evidence>
<dbReference type="GO" id="GO:0035267">
    <property type="term" value="C:NuA4 histone acetyltransferase complex"/>
    <property type="evidence" value="ECO:0007669"/>
    <property type="project" value="InterPro"/>
</dbReference>
<proteinExistence type="inferred from homology"/>
<reference evidence="12 13" key="1">
    <citation type="submission" date="2018-06" db="EMBL/GenBank/DDBJ databases">
        <title>Comparative genomics reveals the genomic features of Rhizophagus irregularis, R. cerebriforme, R. diaphanum and Gigaspora rosea, and their symbiotic lifestyle signature.</title>
        <authorList>
            <person name="Morin E."/>
            <person name="San Clemente H."/>
            <person name="Chen E.C.H."/>
            <person name="De La Providencia I."/>
            <person name="Hainaut M."/>
            <person name="Kuo A."/>
            <person name="Kohler A."/>
            <person name="Murat C."/>
            <person name="Tang N."/>
            <person name="Roy S."/>
            <person name="Loubradou J."/>
            <person name="Henrissat B."/>
            <person name="Grigoriev I.V."/>
            <person name="Corradi N."/>
            <person name="Roux C."/>
            <person name="Martin F.M."/>
        </authorList>
    </citation>
    <scope>NUCLEOTIDE SEQUENCE [LARGE SCALE GENOMIC DNA]</scope>
    <source>
        <strain evidence="12 13">DAOM 227022</strain>
    </source>
</reference>
<feature type="domain" description="Myb-like" evidence="11">
    <location>
        <begin position="146"/>
        <end position="200"/>
    </location>
</feature>
<evidence type="ECO:0000256" key="7">
    <source>
        <dbReference type="ARBA" id="ARBA00023242"/>
    </source>
</evidence>
<dbReference type="PROSITE" id="PS50090">
    <property type="entry name" value="MYB_LIKE"/>
    <property type="match status" value="1"/>
</dbReference>
<dbReference type="GO" id="GO:0003714">
    <property type="term" value="F:transcription corepressor activity"/>
    <property type="evidence" value="ECO:0007669"/>
    <property type="project" value="TreeGrafter"/>
</dbReference>
<keyword evidence="7" id="KW-0539">Nucleus</keyword>
<dbReference type="GO" id="GO:0006338">
    <property type="term" value="P:chromatin remodeling"/>
    <property type="evidence" value="ECO:0007669"/>
    <property type="project" value="InterPro"/>
</dbReference>
<dbReference type="Proteomes" id="UP000265703">
    <property type="component" value="Unassembled WGS sequence"/>
</dbReference>
<keyword evidence="9" id="KW-0175">Coiled coil</keyword>
<keyword evidence="4" id="KW-0156">Chromatin regulator</keyword>
<dbReference type="OrthoDB" id="19740at2759"/>
<keyword evidence="5" id="KW-0805">Transcription regulation</keyword>
<evidence type="ECO:0000256" key="2">
    <source>
        <dbReference type="ARBA" id="ARBA00006918"/>
    </source>
</evidence>
<evidence type="ECO:0000256" key="3">
    <source>
        <dbReference type="ARBA" id="ARBA00019132"/>
    </source>
</evidence>
<keyword evidence="6" id="KW-0804">Transcription</keyword>
<dbReference type="SMART" id="SM00717">
    <property type="entry name" value="SANT"/>
    <property type="match status" value="1"/>
</dbReference>
<dbReference type="Gene3D" id="1.10.10.60">
    <property type="entry name" value="Homeodomain-like"/>
    <property type="match status" value="1"/>
</dbReference>
<comment type="caution">
    <text evidence="12">The sequence shown here is derived from an EMBL/GenBank/DDBJ whole genome shotgun (WGS) entry which is preliminary data.</text>
</comment>
<dbReference type="GO" id="GO:0000122">
    <property type="term" value="P:negative regulation of transcription by RNA polymerase II"/>
    <property type="evidence" value="ECO:0007669"/>
    <property type="project" value="TreeGrafter"/>
</dbReference>
<comment type="subcellular location">
    <subcellularLocation>
        <location evidence="1">Nucleus</location>
    </subcellularLocation>
</comment>
<feature type="compositionally biased region" description="Low complexity" evidence="10">
    <location>
        <begin position="444"/>
        <end position="458"/>
    </location>
</feature>
<organism evidence="12 13">
    <name type="scientific">Glomus cerebriforme</name>
    <dbReference type="NCBI Taxonomy" id="658196"/>
    <lineage>
        <taxon>Eukaryota</taxon>
        <taxon>Fungi</taxon>
        <taxon>Fungi incertae sedis</taxon>
        <taxon>Mucoromycota</taxon>
        <taxon>Glomeromycotina</taxon>
        <taxon>Glomeromycetes</taxon>
        <taxon>Glomerales</taxon>
        <taxon>Glomeraceae</taxon>
        <taxon>Glomus</taxon>
    </lineage>
</organism>
<keyword evidence="13" id="KW-1185">Reference proteome</keyword>
<dbReference type="Pfam" id="PF05499">
    <property type="entry name" value="DMAP1"/>
    <property type="match status" value="1"/>
</dbReference>
<feature type="region of interest" description="Disordered" evidence="10">
    <location>
        <begin position="432"/>
        <end position="479"/>
    </location>
</feature>
<dbReference type="InterPro" id="IPR008468">
    <property type="entry name" value="DMAP1"/>
</dbReference>
<evidence type="ECO:0000256" key="10">
    <source>
        <dbReference type="SAM" id="MobiDB-lite"/>
    </source>
</evidence>
<dbReference type="FunFam" id="1.10.10.60:FF:000087">
    <property type="entry name" value="DNA methyltransferase 1-associated protein 1"/>
    <property type="match status" value="1"/>
</dbReference>
<accession>A0A397THV8</accession>
<dbReference type="InterPro" id="IPR027109">
    <property type="entry name" value="Swc4/Dmap1"/>
</dbReference>
<evidence type="ECO:0000256" key="9">
    <source>
        <dbReference type="SAM" id="Coils"/>
    </source>
</evidence>
<evidence type="ECO:0000313" key="12">
    <source>
        <dbReference type="EMBL" id="RIA94454.1"/>
    </source>
</evidence>
<dbReference type="PANTHER" id="PTHR12855:SF10">
    <property type="entry name" value="DNA METHYLTRANSFERASE 1-ASSOCIATED PROTEIN 1"/>
    <property type="match status" value="1"/>
</dbReference>
<evidence type="ECO:0000259" key="11">
    <source>
        <dbReference type="PROSITE" id="PS50090"/>
    </source>
</evidence>
<name>A0A397THV8_9GLOM</name>
<feature type="region of interest" description="Disordered" evidence="10">
    <location>
        <begin position="291"/>
        <end position="322"/>
    </location>
</feature>
<feature type="compositionally biased region" description="Polar residues" evidence="10">
    <location>
        <begin position="295"/>
        <end position="310"/>
    </location>
</feature>
<dbReference type="GO" id="GO:0000812">
    <property type="term" value="C:Swr1 complex"/>
    <property type="evidence" value="ECO:0007669"/>
    <property type="project" value="TreeGrafter"/>
</dbReference>
<dbReference type="AlphaFoldDB" id="A0A397THV8"/>
<dbReference type="InterPro" id="IPR032563">
    <property type="entry name" value="DAMP1_SANT-like"/>
</dbReference>
<dbReference type="Pfam" id="PF16282">
    <property type="entry name" value="SANT_DAMP1_like"/>
    <property type="match status" value="1"/>
</dbReference>
<comment type="similarity">
    <text evidence="2">Belongs to the SWC4 family.</text>
</comment>
<protein>
    <recommendedName>
        <fullName evidence="3">SWR1-complex protein 4</fullName>
    </recommendedName>
</protein>
<evidence type="ECO:0000256" key="5">
    <source>
        <dbReference type="ARBA" id="ARBA00023015"/>
    </source>
</evidence>
<dbReference type="InterPro" id="IPR009057">
    <property type="entry name" value="Homeodomain-like_sf"/>
</dbReference>
<feature type="coiled-coil region" evidence="9">
    <location>
        <begin position="400"/>
        <end position="427"/>
    </location>
</feature>